<dbReference type="Proteomes" id="UP000694421">
    <property type="component" value="Unplaced"/>
</dbReference>
<proteinExistence type="inferred from homology"/>
<feature type="domain" description="Lipocalin/cytosolic fatty-acid binding" evidence="2">
    <location>
        <begin position="8"/>
        <end position="76"/>
    </location>
</feature>
<dbReference type="SUPFAM" id="SSF50814">
    <property type="entry name" value="Lipocalins"/>
    <property type="match status" value="1"/>
</dbReference>
<dbReference type="OMA" id="FRNCSSH"/>
<accession>A0A8D0BLD5</accession>
<evidence type="ECO:0000256" key="1">
    <source>
        <dbReference type="ARBA" id="ARBA00008390"/>
    </source>
</evidence>
<dbReference type="Ensembl" id="ENSSMRT00000011441.1">
    <property type="protein sequence ID" value="ENSSMRP00000009815.1"/>
    <property type="gene ID" value="ENSSMRG00000007805.1"/>
</dbReference>
<evidence type="ECO:0000313" key="4">
    <source>
        <dbReference type="Proteomes" id="UP000694421"/>
    </source>
</evidence>
<reference evidence="3" key="1">
    <citation type="submission" date="2025-08" db="UniProtKB">
        <authorList>
            <consortium name="Ensembl"/>
        </authorList>
    </citation>
    <scope>IDENTIFICATION</scope>
</reference>
<evidence type="ECO:0000259" key="2">
    <source>
        <dbReference type="Pfam" id="PF00061"/>
    </source>
</evidence>
<dbReference type="Pfam" id="PF00061">
    <property type="entry name" value="Lipocalin"/>
    <property type="match status" value="1"/>
</dbReference>
<keyword evidence="4" id="KW-1185">Reference proteome</keyword>
<sequence>MVEAVCATWKLMDSQKSDDYMKALGVGFATREVGNVIKPTVIICQEEGKVMIRTQGTFKNTEISFRLGEEFNEITVYLVLNVPGYVCVLRGFF</sequence>
<dbReference type="InterPro" id="IPR012674">
    <property type="entry name" value="Calycin"/>
</dbReference>
<name>A0A8D0BLD5_SALMN</name>
<comment type="similarity">
    <text evidence="1">Belongs to the calycin superfamily. Fatty-acid binding protein (FABP) family.</text>
</comment>
<dbReference type="PRINTS" id="PR00178">
    <property type="entry name" value="FATTYACIDBP"/>
</dbReference>
<dbReference type="Gene3D" id="2.40.128.20">
    <property type="match status" value="1"/>
</dbReference>
<dbReference type="AlphaFoldDB" id="A0A8D0BLD5"/>
<dbReference type="GO" id="GO:0008289">
    <property type="term" value="F:lipid binding"/>
    <property type="evidence" value="ECO:0007669"/>
    <property type="project" value="InterPro"/>
</dbReference>
<dbReference type="GeneTree" id="ENSGT00940000156713"/>
<organism evidence="3 4">
    <name type="scientific">Salvator merianae</name>
    <name type="common">Argentine black and white tegu</name>
    <name type="synonym">Tupinambis merianae</name>
    <dbReference type="NCBI Taxonomy" id="96440"/>
    <lineage>
        <taxon>Eukaryota</taxon>
        <taxon>Metazoa</taxon>
        <taxon>Chordata</taxon>
        <taxon>Craniata</taxon>
        <taxon>Vertebrata</taxon>
        <taxon>Euteleostomi</taxon>
        <taxon>Lepidosauria</taxon>
        <taxon>Squamata</taxon>
        <taxon>Bifurcata</taxon>
        <taxon>Unidentata</taxon>
        <taxon>Episquamata</taxon>
        <taxon>Laterata</taxon>
        <taxon>Teiioidea</taxon>
        <taxon>Teiidae</taxon>
        <taxon>Salvator</taxon>
    </lineage>
</organism>
<dbReference type="PANTHER" id="PTHR11955">
    <property type="entry name" value="FATTY ACID BINDING PROTEIN"/>
    <property type="match status" value="1"/>
</dbReference>
<reference evidence="3" key="2">
    <citation type="submission" date="2025-09" db="UniProtKB">
        <authorList>
            <consortium name="Ensembl"/>
        </authorList>
    </citation>
    <scope>IDENTIFICATION</scope>
</reference>
<dbReference type="InterPro" id="IPR031259">
    <property type="entry name" value="ILBP"/>
</dbReference>
<dbReference type="InterPro" id="IPR000463">
    <property type="entry name" value="Fatty_acid-bd"/>
</dbReference>
<dbReference type="InterPro" id="IPR000566">
    <property type="entry name" value="Lipocln_cytosolic_FA-bd_dom"/>
</dbReference>
<evidence type="ECO:0000313" key="3">
    <source>
        <dbReference type="Ensembl" id="ENSSMRP00000009815.1"/>
    </source>
</evidence>
<protein>
    <recommendedName>
        <fullName evidence="2">Lipocalin/cytosolic fatty-acid binding domain-containing protein</fullName>
    </recommendedName>
</protein>